<dbReference type="EMBL" id="SGUG01000004">
    <property type="protein sequence ID" value="MDG0861567.1"/>
    <property type="molecule type" value="Genomic_DNA"/>
</dbReference>
<accession>A0A9X4R318</accession>
<comment type="caution">
    <text evidence="2">The sequence shown here is derived from an EMBL/GenBank/DDBJ whole genome shotgun (WGS) entry which is preliminary data.</text>
</comment>
<dbReference type="Gene3D" id="3.40.50.1010">
    <property type="entry name" value="5'-nuclease"/>
    <property type="match status" value="1"/>
</dbReference>
<protein>
    <submittedName>
        <fullName evidence="2">NYN domain-containing protein</fullName>
    </submittedName>
</protein>
<sequence length="286" mass="32720">MSGMYGGYAGPKEVQYLFIDGEQLRRTVEEVGNDWFKKPIDIDYRKLQGTCQKVFFYDCLPARTQADTDEAYKQKRDAKEALFNELRAIAGWHVSQGLAKHRKRVGQEQKEVDILIAVDMLTHTYRRNMHRLTFLSGDQDFAPLLEAVVREGMYVELLYPERHTSTDLMHFADDATPLDVDRLYAAATEDFQRSHGMPTRSFDLAGAPQDGVWVEQGHGQAGPFAKVWHEQTSGLFNIKTVHPNASGQYFTVRNRDLALGKRYFEMHARQIFGPQAASLDWRQLAA</sequence>
<keyword evidence="3" id="KW-1185">Reference proteome</keyword>
<evidence type="ECO:0000313" key="3">
    <source>
        <dbReference type="Proteomes" id="UP001152766"/>
    </source>
</evidence>
<reference evidence="2" key="1">
    <citation type="submission" date="2019-02" db="EMBL/GenBank/DDBJ databases">
        <title>Draft genome of the type strain Pelomonas aquatica CCUG 52575T.</title>
        <authorList>
            <person name="Gomila M."/>
            <person name="Lalucat J."/>
        </authorList>
    </citation>
    <scope>NUCLEOTIDE SEQUENCE</scope>
    <source>
        <strain evidence="2">CCUG 52575</strain>
    </source>
</reference>
<dbReference type="GO" id="GO:0004540">
    <property type="term" value="F:RNA nuclease activity"/>
    <property type="evidence" value="ECO:0007669"/>
    <property type="project" value="InterPro"/>
</dbReference>
<organism evidence="2 3">
    <name type="scientific">Pelomonas aquatica</name>
    <dbReference type="NCBI Taxonomy" id="431058"/>
    <lineage>
        <taxon>Bacteria</taxon>
        <taxon>Pseudomonadati</taxon>
        <taxon>Pseudomonadota</taxon>
        <taxon>Betaproteobacteria</taxon>
        <taxon>Burkholderiales</taxon>
        <taxon>Sphaerotilaceae</taxon>
        <taxon>Roseateles</taxon>
    </lineage>
</organism>
<dbReference type="RefSeq" id="WP_268149285.1">
    <property type="nucleotide sequence ID" value="NZ_JAPPUW010000006.1"/>
</dbReference>
<proteinExistence type="predicted"/>
<dbReference type="AlphaFoldDB" id="A0A9X4R318"/>
<dbReference type="PANTHER" id="PTHR35458:SF8">
    <property type="entry name" value="SLR0650 PROTEIN"/>
    <property type="match status" value="1"/>
</dbReference>
<gene>
    <name evidence="2" type="ORF">EXJ73_03650</name>
</gene>
<evidence type="ECO:0000259" key="1">
    <source>
        <dbReference type="Pfam" id="PF01936"/>
    </source>
</evidence>
<dbReference type="InterPro" id="IPR047140">
    <property type="entry name" value="LabA"/>
</dbReference>
<feature type="domain" description="NYN" evidence="1">
    <location>
        <begin position="17"/>
        <end position="178"/>
    </location>
</feature>
<dbReference type="InterPro" id="IPR021139">
    <property type="entry name" value="NYN"/>
</dbReference>
<dbReference type="PANTHER" id="PTHR35458">
    <property type="entry name" value="SLR0755 PROTEIN"/>
    <property type="match status" value="1"/>
</dbReference>
<name>A0A9X4R318_9BURK</name>
<dbReference type="Proteomes" id="UP001152766">
    <property type="component" value="Unassembled WGS sequence"/>
</dbReference>
<evidence type="ECO:0000313" key="2">
    <source>
        <dbReference type="EMBL" id="MDG0861567.1"/>
    </source>
</evidence>
<dbReference type="Pfam" id="PF01936">
    <property type="entry name" value="NYN"/>
    <property type="match status" value="1"/>
</dbReference>